<protein>
    <submittedName>
        <fullName evidence="2">Uncharacterized protein</fullName>
    </submittedName>
</protein>
<accession>A0A8J5GDE1</accession>
<sequence length="228" mass="25978">MGIAVYKKPAAQNMRHGQTHCGRALESMKSWPETCSTSSAPARRLTVWRKSLLFNSHGYTVFDDADGRIVFRVDNYAHDWRRHTLLMDSHGNVLLTIRRCRSNILNLRESWEVYEGDEDTQTMSKDERLRPLFKATKHLGSSSCTISMFADHGSVKSLGGYRMSWSREKEWAKIYQADPNTLVAEVSRKYGSSKNLLDKDVLALTVHPGMDQALTMAMIMITNLMSGW</sequence>
<reference evidence="2 3" key="1">
    <citation type="submission" date="2020-08" db="EMBL/GenBank/DDBJ databases">
        <title>Plant Genome Project.</title>
        <authorList>
            <person name="Zhang R.-G."/>
        </authorList>
    </citation>
    <scope>NUCLEOTIDE SEQUENCE [LARGE SCALE GENOMIC DNA]</scope>
    <source>
        <tissue evidence="2">Rhizome</tissue>
    </source>
</reference>
<evidence type="ECO:0000313" key="3">
    <source>
        <dbReference type="Proteomes" id="UP000734854"/>
    </source>
</evidence>
<dbReference type="Gene3D" id="2.40.160.200">
    <property type="entry name" value="LURP1-related"/>
    <property type="match status" value="1"/>
</dbReference>
<dbReference type="InterPro" id="IPR007612">
    <property type="entry name" value="LOR"/>
</dbReference>
<gene>
    <name evidence="2" type="ORF">ZIOFF_037560</name>
</gene>
<dbReference type="AlphaFoldDB" id="A0A8J5GDE1"/>
<dbReference type="InterPro" id="IPR025659">
    <property type="entry name" value="Tubby-like_C"/>
</dbReference>
<name>A0A8J5GDE1_ZINOF</name>
<dbReference type="Proteomes" id="UP000734854">
    <property type="component" value="Unassembled WGS sequence"/>
</dbReference>
<proteinExistence type="inferred from homology"/>
<dbReference type="PANTHER" id="PTHR31087:SF161">
    <property type="entry name" value="TUBBY C 2 FAMILY PROTEIN"/>
    <property type="match status" value="1"/>
</dbReference>
<keyword evidence="3" id="KW-1185">Reference proteome</keyword>
<comment type="similarity">
    <text evidence="1">Belongs to the LOR family.</text>
</comment>
<organism evidence="2 3">
    <name type="scientific">Zingiber officinale</name>
    <name type="common">Ginger</name>
    <name type="synonym">Amomum zingiber</name>
    <dbReference type="NCBI Taxonomy" id="94328"/>
    <lineage>
        <taxon>Eukaryota</taxon>
        <taxon>Viridiplantae</taxon>
        <taxon>Streptophyta</taxon>
        <taxon>Embryophyta</taxon>
        <taxon>Tracheophyta</taxon>
        <taxon>Spermatophyta</taxon>
        <taxon>Magnoliopsida</taxon>
        <taxon>Liliopsida</taxon>
        <taxon>Zingiberales</taxon>
        <taxon>Zingiberaceae</taxon>
        <taxon>Zingiber</taxon>
    </lineage>
</organism>
<dbReference type="EMBL" id="JACMSC010000010">
    <property type="protein sequence ID" value="KAG6505206.1"/>
    <property type="molecule type" value="Genomic_DNA"/>
</dbReference>
<dbReference type="Pfam" id="PF04525">
    <property type="entry name" value="LOR"/>
    <property type="match status" value="1"/>
</dbReference>
<comment type="caution">
    <text evidence="2">The sequence shown here is derived from an EMBL/GenBank/DDBJ whole genome shotgun (WGS) entry which is preliminary data.</text>
</comment>
<dbReference type="PANTHER" id="PTHR31087">
    <property type="match status" value="1"/>
</dbReference>
<dbReference type="InterPro" id="IPR038595">
    <property type="entry name" value="LOR_sf"/>
</dbReference>
<dbReference type="SUPFAM" id="SSF54518">
    <property type="entry name" value="Tubby C-terminal domain-like"/>
    <property type="match status" value="1"/>
</dbReference>
<evidence type="ECO:0000256" key="1">
    <source>
        <dbReference type="ARBA" id="ARBA00005437"/>
    </source>
</evidence>
<evidence type="ECO:0000313" key="2">
    <source>
        <dbReference type="EMBL" id="KAG6505206.1"/>
    </source>
</evidence>